<proteinExistence type="predicted"/>
<dbReference type="AlphaFoldDB" id="A0A1I5LKC6"/>
<evidence type="ECO:0000313" key="3">
    <source>
        <dbReference type="Proteomes" id="UP000182400"/>
    </source>
</evidence>
<gene>
    <name evidence="2" type="ORF">SAMN05216601_10432</name>
</gene>
<dbReference type="InterPro" id="IPR011042">
    <property type="entry name" value="6-blade_b-propeller_TolB-like"/>
</dbReference>
<evidence type="ECO:0008006" key="4">
    <source>
        <dbReference type="Google" id="ProtNLM"/>
    </source>
</evidence>
<name>A0A1I5LKC6_9GAMM</name>
<accession>A0A1I5LKC6</accession>
<protein>
    <recommendedName>
        <fullName evidence="4">Strictosidine synthase</fullName>
    </recommendedName>
</protein>
<feature type="region of interest" description="Disordered" evidence="1">
    <location>
        <begin position="285"/>
        <end position="314"/>
    </location>
</feature>
<reference evidence="2 3" key="1">
    <citation type="submission" date="2016-10" db="EMBL/GenBank/DDBJ databases">
        <authorList>
            <person name="de Groot N.N."/>
        </authorList>
    </citation>
    <scope>NUCLEOTIDE SEQUENCE [LARGE SCALE GENOMIC DNA]</scope>
    <source>
        <strain evidence="2 3">CCUG 59231</strain>
    </source>
</reference>
<sequence length="314" mass="34615">MNMPLRLLKNALLAAAALVAAALIFFSWQYFFPVQAASGWSYRVAYDGVQKAAGLARAPGGGILVSQELQDGQGSILLMQPDGEREVVVGGLSKPDGLLSARGGLVFSQESGDKPVSFLQGTRVSELFEGDQVQGLWDDGHYLYAIEDRKGNGRLWRYRWDDRKLSVVRDNLSETESITRCTDGRMLYSEKETGVIRELREDGRDPVVIEGLRNPTFMLCDEQGLWISEDSTHRARLLLVDAQGEQTTVLSFLKAPQAILPLESGRYLIAEGGRDRVLELSLNKDDGFRREPDSSAKHGEAAEREQNVLKGAGG</sequence>
<feature type="compositionally biased region" description="Basic and acidic residues" evidence="1">
    <location>
        <begin position="285"/>
        <end position="307"/>
    </location>
</feature>
<dbReference type="EMBL" id="FOWP01000004">
    <property type="protein sequence ID" value="SFO97623.1"/>
    <property type="molecule type" value="Genomic_DNA"/>
</dbReference>
<organism evidence="2 3">
    <name type="scientific">Ectopseudomonas composti</name>
    <dbReference type="NCBI Taxonomy" id="658457"/>
    <lineage>
        <taxon>Bacteria</taxon>
        <taxon>Pseudomonadati</taxon>
        <taxon>Pseudomonadota</taxon>
        <taxon>Gammaproteobacteria</taxon>
        <taxon>Pseudomonadales</taxon>
        <taxon>Pseudomonadaceae</taxon>
        <taxon>Ectopseudomonas</taxon>
    </lineage>
</organism>
<dbReference type="Gene3D" id="2.120.10.30">
    <property type="entry name" value="TolB, C-terminal domain"/>
    <property type="match status" value="1"/>
</dbReference>
<evidence type="ECO:0000313" key="2">
    <source>
        <dbReference type="EMBL" id="SFO97623.1"/>
    </source>
</evidence>
<evidence type="ECO:0000256" key="1">
    <source>
        <dbReference type="SAM" id="MobiDB-lite"/>
    </source>
</evidence>
<dbReference type="Proteomes" id="UP000182400">
    <property type="component" value="Unassembled WGS sequence"/>
</dbReference>
<dbReference type="SUPFAM" id="SSF101898">
    <property type="entry name" value="NHL repeat"/>
    <property type="match status" value="1"/>
</dbReference>
<dbReference type="STRING" id="658457.SAMN05216601_10432"/>
<dbReference type="RefSeq" id="WP_244154396.1">
    <property type="nucleotide sequence ID" value="NZ_FOWP01000004.1"/>
</dbReference>